<gene>
    <name evidence="1" type="ORF">CUN48_10540</name>
</gene>
<comment type="caution">
    <text evidence="1">The sequence shown here is derived from an EMBL/GenBank/DDBJ whole genome shotgun (WGS) entry which is preliminary data.</text>
</comment>
<reference evidence="1 2" key="1">
    <citation type="submission" date="2017-11" db="EMBL/GenBank/DDBJ databases">
        <title>Evolution of Phototrophy in the Chloroflexi Phylum Driven by Horizontal Gene Transfer.</title>
        <authorList>
            <person name="Ward L.M."/>
            <person name="Hemp J."/>
            <person name="Shih P.M."/>
            <person name="Mcglynn S.E."/>
            <person name="Fischer W."/>
        </authorList>
    </citation>
    <scope>NUCLEOTIDE SEQUENCE [LARGE SCALE GENOMIC DNA]</scope>
    <source>
        <strain evidence="1">JP3_7</strain>
    </source>
</reference>
<dbReference type="AlphaFoldDB" id="A0A2M8QBB0"/>
<proteinExistence type="predicted"/>
<evidence type="ECO:0000313" key="1">
    <source>
        <dbReference type="EMBL" id="PJF47086.1"/>
    </source>
</evidence>
<name>A0A2M8QBB0_9CHLR</name>
<evidence type="ECO:0000313" key="2">
    <source>
        <dbReference type="Proteomes" id="UP000230790"/>
    </source>
</evidence>
<dbReference type="EMBL" id="PGTN01000069">
    <property type="protein sequence ID" value="PJF47086.1"/>
    <property type="molecule type" value="Genomic_DNA"/>
</dbReference>
<sequence length="66" mass="7242">MGGLAVRRTPNMSARCKTTAQLSCDRIAWCEGGNEHLAWVNFALHHCVLNGHIGELSDQSSAIYDK</sequence>
<organism evidence="1 2">
    <name type="scientific">Candidatus Thermofonsia Clade 3 bacterium</name>
    <dbReference type="NCBI Taxonomy" id="2364212"/>
    <lineage>
        <taxon>Bacteria</taxon>
        <taxon>Bacillati</taxon>
        <taxon>Chloroflexota</taxon>
        <taxon>Candidatus Thermofontia</taxon>
        <taxon>Candidatus Thermofonsia Clade 3</taxon>
    </lineage>
</organism>
<protein>
    <submittedName>
        <fullName evidence="1">Uncharacterized protein</fullName>
    </submittedName>
</protein>
<accession>A0A2M8QBB0</accession>
<dbReference type="Proteomes" id="UP000230790">
    <property type="component" value="Unassembled WGS sequence"/>
</dbReference>